<dbReference type="PANTHER" id="PTHR45935:SF15">
    <property type="entry name" value="SCAN BOX DOMAIN-CONTAINING PROTEIN"/>
    <property type="match status" value="1"/>
</dbReference>
<gene>
    <name evidence="6" type="ORF">Y1Q_0011183</name>
</gene>
<dbReference type="InterPro" id="IPR038269">
    <property type="entry name" value="SCAN_sf"/>
</dbReference>
<dbReference type="Proteomes" id="UP000050525">
    <property type="component" value="Unassembled WGS sequence"/>
</dbReference>
<accession>A0A151MRS7</accession>
<evidence type="ECO:0000313" key="6">
    <source>
        <dbReference type="EMBL" id="KYO27231.1"/>
    </source>
</evidence>
<dbReference type="PANTHER" id="PTHR45935">
    <property type="entry name" value="PROTEIN ZBED8-RELATED"/>
    <property type="match status" value="1"/>
</dbReference>
<reference evidence="6 7" key="1">
    <citation type="journal article" date="2012" name="Genome Biol.">
        <title>Sequencing three crocodilian genomes to illuminate the evolution of archosaurs and amniotes.</title>
        <authorList>
            <person name="St John J.A."/>
            <person name="Braun E.L."/>
            <person name="Isberg S.R."/>
            <person name="Miles L.G."/>
            <person name="Chong A.Y."/>
            <person name="Gongora J."/>
            <person name="Dalzell P."/>
            <person name="Moran C."/>
            <person name="Bed'hom B."/>
            <person name="Abzhanov A."/>
            <person name="Burgess S.C."/>
            <person name="Cooksey A.M."/>
            <person name="Castoe T.A."/>
            <person name="Crawford N.G."/>
            <person name="Densmore L.D."/>
            <person name="Drew J.C."/>
            <person name="Edwards S.V."/>
            <person name="Faircloth B.C."/>
            <person name="Fujita M.K."/>
            <person name="Greenwold M.J."/>
            <person name="Hoffmann F.G."/>
            <person name="Howard J.M."/>
            <person name="Iguchi T."/>
            <person name="Janes D.E."/>
            <person name="Khan S.Y."/>
            <person name="Kohno S."/>
            <person name="de Koning A.J."/>
            <person name="Lance S.L."/>
            <person name="McCarthy F.M."/>
            <person name="McCormack J.E."/>
            <person name="Merchant M.E."/>
            <person name="Peterson D.G."/>
            <person name="Pollock D.D."/>
            <person name="Pourmand N."/>
            <person name="Raney B.J."/>
            <person name="Roessler K.A."/>
            <person name="Sanford J.R."/>
            <person name="Sawyer R.H."/>
            <person name="Schmidt C.J."/>
            <person name="Triplett E.W."/>
            <person name="Tuberville T.D."/>
            <person name="Venegas-Anaya M."/>
            <person name="Howard J.T."/>
            <person name="Jarvis E.D."/>
            <person name="Guillette L.J.Jr."/>
            <person name="Glenn T.C."/>
            <person name="Green R.E."/>
            <person name="Ray D.A."/>
        </authorList>
    </citation>
    <scope>NUCLEOTIDE SEQUENCE [LARGE SCALE GENOMIC DNA]</scope>
    <source>
        <strain evidence="6">KSC_2009_1</strain>
    </source>
</reference>
<dbReference type="InterPro" id="IPR001909">
    <property type="entry name" value="KRAB"/>
</dbReference>
<feature type="domain" description="SCAN box" evidence="5">
    <location>
        <begin position="3"/>
        <end position="82"/>
    </location>
</feature>
<sequence length="288" mass="32697">MWRQLFRGFRYREGEGPRGVCSRLRELCQRWLEPQHRSKEQMLELVVLEQFLAILPREMRSWEWGRGVETCAEAVTLAEGFQPGQEEDEKVQVTVQVKIEEVSSDKRVSAGAVWAPVDSWLEHPQPHHVDVLQEEAGQGATPQPLDELLHVPKEEHIPQQDSDSPYTEETWDLSAHENSLGSFPAQASSLGADAGIPSEAEKQLPEADPANLEMQRIPPGRPGERGSLTSEPGLLQKVQGQPPKLRESMELREAFEAVAVYFTRKEWELLGDEDKAHVCSHFMQMLRH</sequence>
<feature type="region of interest" description="Disordered" evidence="4">
    <location>
        <begin position="198"/>
        <end position="243"/>
    </location>
</feature>
<dbReference type="Pfam" id="PF01352">
    <property type="entry name" value="KRAB"/>
    <property type="match status" value="1"/>
</dbReference>
<protein>
    <recommendedName>
        <fullName evidence="5">SCAN box domain-containing protein</fullName>
    </recommendedName>
</protein>
<dbReference type="SUPFAM" id="SSF47353">
    <property type="entry name" value="Retrovirus capsid dimerization domain-like"/>
    <property type="match status" value="1"/>
</dbReference>
<evidence type="ECO:0000256" key="2">
    <source>
        <dbReference type="ARBA" id="ARBA00023163"/>
    </source>
</evidence>
<keyword evidence="2" id="KW-0804">Transcription</keyword>
<dbReference type="GO" id="GO:0006355">
    <property type="term" value="P:regulation of DNA-templated transcription"/>
    <property type="evidence" value="ECO:0007669"/>
    <property type="project" value="InterPro"/>
</dbReference>
<evidence type="ECO:0000313" key="7">
    <source>
        <dbReference type="Proteomes" id="UP000050525"/>
    </source>
</evidence>
<dbReference type="Gene3D" id="1.10.4020.10">
    <property type="entry name" value="DNA breaking-rejoining enzymes"/>
    <property type="match status" value="1"/>
</dbReference>
<dbReference type="SUPFAM" id="SSF109640">
    <property type="entry name" value="KRAB domain (Kruppel-associated box)"/>
    <property type="match status" value="1"/>
</dbReference>
<evidence type="ECO:0000259" key="5">
    <source>
        <dbReference type="PROSITE" id="PS50804"/>
    </source>
</evidence>
<dbReference type="AlphaFoldDB" id="A0A151MRS7"/>
<dbReference type="FunFam" id="1.10.4020.10:FF:000001">
    <property type="entry name" value="zinc finger protein 263 isoform X1"/>
    <property type="match status" value="1"/>
</dbReference>
<keyword evidence="3" id="KW-0539">Nucleus</keyword>
<dbReference type="InterPro" id="IPR003309">
    <property type="entry name" value="SCAN_dom"/>
</dbReference>
<dbReference type="PROSITE" id="PS50804">
    <property type="entry name" value="SCAN_BOX"/>
    <property type="match status" value="1"/>
</dbReference>
<evidence type="ECO:0000256" key="1">
    <source>
        <dbReference type="ARBA" id="ARBA00023015"/>
    </source>
</evidence>
<dbReference type="InterPro" id="IPR036051">
    <property type="entry name" value="KRAB_dom_sf"/>
</dbReference>
<dbReference type="EMBL" id="AKHW03005250">
    <property type="protein sequence ID" value="KYO27231.1"/>
    <property type="molecule type" value="Genomic_DNA"/>
</dbReference>
<dbReference type="InterPro" id="IPR050916">
    <property type="entry name" value="SCAN-C2H2_zinc_finger"/>
</dbReference>
<dbReference type="Pfam" id="PF02023">
    <property type="entry name" value="SCAN"/>
    <property type="match status" value="1"/>
</dbReference>
<proteinExistence type="predicted"/>
<organism evidence="6 7">
    <name type="scientific">Alligator mississippiensis</name>
    <name type="common">American alligator</name>
    <dbReference type="NCBI Taxonomy" id="8496"/>
    <lineage>
        <taxon>Eukaryota</taxon>
        <taxon>Metazoa</taxon>
        <taxon>Chordata</taxon>
        <taxon>Craniata</taxon>
        <taxon>Vertebrata</taxon>
        <taxon>Euteleostomi</taxon>
        <taxon>Archelosauria</taxon>
        <taxon>Archosauria</taxon>
        <taxon>Crocodylia</taxon>
        <taxon>Alligatoridae</taxon>
        <taxon>Alligatorinae</taxon>
        <taxon>Alligator</taxon>
    </lineage>
</organism>
<keyword evidence="7" id="KW-1185">Reference proteome</keyword>
<dbReference type="SMART" id="SM00431">
    <property type="entry name" value="SCAN"/>
    <property type="match status" value="1"/>
</dbReference>
<evidence type="ECO:0000256" key="4">
    <source>
        <dbReference type="SAM" id="MobiDB-lite"/>
    </source>
</evidence>
<comment type="caution">
    <text evidence="6">The sequence shown here is derived from an EMBL/GenBank/DDBJ whole genome shotgun (WGS) entry which is preliminary data.</text>
</comment>
<dbReference type="CDD" id="cd07936">
    <property type="entry name" value="SCAN"/>
    <property type="match status" value="1"/>
</dbReference>
<keyword evidence="1" id="KW-0805">Transcription regulation</keyword>
<name>A0A151MRS7_ALLMI</name>
<evidence type="ECO:0000256" key="3">
    <source>
        <dbReference type="ARBA" id="ARBA00023242"/>
    </source>
</evidence>